<feature type="chain" id="PRO_5046208863" evidence="1">
    <location>
        <begin position="22"/>
        <end position="203"/>
    </location>
</feature>
<keyword evidence="1" id="KW-0732">Signal</keyword>
<name>A0ABX7SK03_9CAUL</name>
<reference evidence="2 3" key="1">
    <citation type="submission" date="2020-09" db="EMBL/GenBank/DDBJ databases">
        <title>Brevundimonas sp. LVF1 isolated from an oligotrophic pond in Goettingen, Germany.</title>
        <authorList>
            <person name="Friedrich I."/>
            <person name="Klassen A."/>
            <person name="Neubauer H."/>
            <person name="Schneider D."/>
            <person name="Hertel R."/>
            <person name="Daniel R."/>
        </authorList>
    </citation>
    <scope>NUCLEOTIDE SEQUENCE [LARGE SCALE GENOMIC DNA]</scope>
    <source>
        <strain evidence="2 3">LVF1</strain>
    </source>
</reference>
<feature type="signal peptide" evidence="1">
    <location>
        <begin position="1"/>
        <end position="21"/>
    </location>
</feature>
<gene>
    <name evidence="2" type="ORF">IFE19_14855</name>
</gene>
<sequence>MRYCTITALAAALALASPATAEPFQSFVDICMANDANAPAIERSLNDREWVEMPAESLGDLGAQFRNPSLRLNFNPNGLNEGEFAAAAETMELVLTGWGDGKSVFDIEGFRLDSCMLMSPKTDSQTLNDLMTAHLGFAPETDGELTIWAYSRKDGRFVPETGLDSLEDEALIAEIRKRQIYVIYALNEDDMTGFALGAIRPAS</sequence>
<protein>
    <submittedName>
        <fullName evidence="2">Uncharacterized protein</fullName>
    </submittedName>
</protein>
<proteinExistence type="predicted"/>
<evidence type="ECO:0000256" key="1">
    <source>
        <dbReference type="SAM" id="SignalP"/>
    </source>
</evidence>
<dbReference type="Proteomes" id="UP000663942">
    <property type="component" value="Chromosome"/>
</dbReference>
<organism evidence="2 3">
    <name type="scientific">Brevundimonas pondensis</name>
    <dbReference type="NCBI Taxonomy" id="2774189"/>
    <lineage>
        <taxon>Bacteria</taxon>
        <taxon>Pseudomonadati</taxon>
        <taxon>Pseudomonadota</taxon>
        <taxon>Alphaproteobacteria</taxon>
        <taxon>Caulobacterales</taxon>
        <taxon>Caulobacteraceae</taxon>
        <taxon>Brevundimonas</taxon>
    </lineage>
</organism>
<evidence type="ECO:0000313" key="3">
    <source>
        <dbReference type="Proteomes" id="UP000663942"/>
    </source>
</evidence>
<evidence type="ECO:0000313" key="2">
    <source>
        <dbReference type="EMBL" id="QTC87353.1"/>
    </source>
</evidence>
<dbReference type="RefSeq" id="WP_207823589.1">
    <property type="nucleotide sequence ID" value="NZ_CP062006.1"/>
</dbReference>
<accession>A0ABX7SK03</accession>
<keyword evidence="3" id="KW-1185">Reference proteome</keyword>
<dbReference type="EMBL" id="CP062006">
    <property type="protein sequence ID" value="QTC87353.1"/>
    <property type="molecule type" value="Genomic_DNA"/>
</dbReference>